<evidence type="ECO:0000313" key="2">
    <source>
        <dbReference type="Proteomes" id="UP000229081"/>
    </source>
</evidence>
<dbReference type="OrthoDB" id="7599555at2"/>
<reference evidence="1 2" key="1">
    <citation type="submission" date="2017-11" db="EMBL/GenBank/DDBJ databases">
        <title>Complete genome sequence of Sphingomonas sp. Strain Cra20, a psychrotolerant potential plant growth promoting rhizobacteria.</title>
        <authorList>
            <person name="Luo Y."/>
        </authorList>
    </citation>
    <scope>NUCLEOTIDE SEQUENCE [LARGE SCALE GENOMIC DNA]</scope>
    <source>
        <strain evidence="1 2">Cra20</strain>
    </source>
</reference>
<dbReference type="Proteomes" id="UP000229081">
    <property type="component" value="Chromosome"/>
</dbReference>
<dbReference type="KEGG" id="sphc:CVN68_21575"/>
<dbReference type="Pfam" id="PF07963">
    <property type="entry name" value="N_methyl"/>
    <property type="match status" value="1"/>
</dbReference>
<protein>
    <recommendedName>
        <fullName evidence="3">Prepilin-type N-terminal cleavage/methylation domain-containing protein</fullName>
    </recommendedName>
</protein>
<keyword evidence="2" id="KW-1185">Reference proteome</keyword>
<gene>
    <name evidence="1" type="ORF">CVN68_21575</name>
</gene>
<dbReference type="InterPro" id="IPR012902">
    <property type="entry name" value="N_methyl_site"/>
</dbReference>
<dbReference type="EMBL" id="CP024923">
    <property type="protein sequence ID" value="ATY34228.1"/>
    <property type="molecule type" value="Genomic_DNA"/>
</dbReference>
<organism evidence="1 2">
    <name type="scientific">Sphingomonas psychrotolerans</name>
    <dbReference type="NCBI Taxonomy" id="1327635"/>
    <lineage>
        <taxon>Bacteria</taxon>
        <taxon>Pseudomonadati</taxon>
        <taxon>Pseudomonadota</taxon>
        <taxon>Alphaproteobacteria</taxon>
        <taxon>Sphingomonadales</taxon>
        <taxon>Sphingomonadaceae</taxon>
        <taxon>Sphingomonas</taxon>
    </lineage>
</organism>
<proteinExistence type="predicted"/>
<dbReference type="PROSITE" id="PS00409">
    <property type="entry name" value="PROKAR_NTER_METHYL"/>
    <property type="match status" value="1"/>
</dbReference>
<accession>A0A2K8MK19</accession>
<dbReference type="NCBIfam" id="TIGR02532">
    <property type="entry name" value="IV_pilin_GFxxxE"/>
    <property type="match status" value="1"/>
</dbReference>
<dbReference type="RefSeq" id="WP_100284017.1">
    <property type="nucleotide sequence ID" value="NZ_CP024923.1"/>
</dbReference>
<name>A0A2K8MK19_9SPHN</name>
<evidence type="ECO:0008006" key="3">
    <source>
        <dbReference type="Google" id="ProtNLM"/>
    </source>
</evidence>
<evidence type="ECO:0000313" key="1">
    <source>
        <dbReference type="EMBL" id="ATY34228.1"/>
    </source>
</evidence>
<sequence>MSKDASGFSLVETLVALAVIAAMSALLFEMVSANAGFAQATAKRREAVLLAESLLAATTAPSDSHTVADTGKARGFNWRITRARRGGGARDTGIPLEEVRITVTDGTTGRSLTSVQTLRLAH</sequence>
<dbReference type="AlphaFoldDB" id="A0A2K8MK19"/>